<dbReference type="AlphaFoldDB" id="A0A8R2JQH5"/>
<protein>
    <submittedName>
        <fullName evidence="2">Uncharacterized protein</fullName>
    </submittedName>
</protein>
<evidence type="ECO:0000313" key="3">
    <source>
        <dbReference type="Proteomes" id="UP000007819"/>
    </source>
</evidence>
<dbReference type="KEGG" id="api:100572813"/>
<dbReference type="EnsemblMetazoa" id="XM_029488166.1">
    <property type="protein sequence ID" value="XP_029344026.1"/>
    <property type="gene ID" value="LOC100572813"/>
</dbReference>
<proteinExistence type="predicted"/>
<dbReference type="RefSeq" id="XP_029344025.1">
    <property type="nucleotide sequence ID" value="XM_029488165.1"/>
</dbReference>
<keyword evidence="3" id="KW-1185">Reference proteome</keyword>
<organism evidence="2 3">
    <name type="scientific">Acyrthosiphon pisum</name>
    <name type="common">Pea aphid</name>
    <dbReference type="NCBI Taxonomy" id="7029"/>
    <lineage>
        <taxon>Eukaryota</taxon>
        <taxon>Metazoa</taxon>
        <taxon>Ecdysozoa</taxon>
        <taxon>Arthropoda</taxon>
        <taxon>Hexapoda</taxon>
        <taxon>Insecta</taxon>
        <taxon>Pterygota</taxon>
        <taxon>Neoptera</taxon>
        <taxon>Paraneoptera</taxon>
        <taxon>Hemiptera</taxon>
        <taxon>Sternorrhyncha</taxon>
        <taxon>Aphidomorpha</taxon>
        <taxon>Aphidoidea</taxon>
        <taxon>Aphididae</taxon>
        <taxon>Macrosiphini</taxon>
        <taxon>Acyrthosiphon</taxon>
    </lineage>
</organism>
<keyword evidence="1" id="KW-1133">Transmembrane helix</keyword>
<accession>A0A8R2JQH5</accession>
<name>A0A8R2JQH5_ACYPI</name>
<evidence type="ECO:0000313" key="2">
    <source>
        <dbReference type="EnsemblMetazoa" id="XP_029344026.1"/>
    </source>
</evidence>
<keyword evidence="1" id="KW-0812">Transmembrane</keyword>
<reference evidence="3" key="1">
    <citation type="submission" date="2010-06" db="EMBL/GenBank/DDBJ databases">
        <authorList>
            <person name="Jiang H."/>
            <person name="Abraham K."/>
            <person name="Ali S."/>
            <person name="Alsbrooks S.L."/>
            <person name="Anim B.N."/>
            <person name="Anosike U.S."/>
            <person name="Attaway T."/>
            <person name="Bandaranaike D.P."/>
            <person name="Battles P.K."/>
            <person name="Bell S.N."/>
            <person name="Bell A.V."/>
            <person name="Beltran B."/>
            <person name="Bickham C."/>
            <person name="Bustamante Y."/>
            <person name="Caleb T."/>
            <person name="Canada A."/>
            <person name="Cardenas V."/>
            <person name="Carter K."/>
            <person name="Chacko J."/>
            <person name="Chandrabose M.N."/>
            <person name="Chavez D."/>
            <person name="Chavez A."/>
            <person name="Chen L."/>
            <person name="Chu H.-S."/>
            <person name="Claassen K.J."/>
            <person name="Cockrell R."/>
            <person name="Collins M."/>
            <person name="Cooper J.A."/>
            <person name="Cree A."/>
            <person name="Curry S.M."/>
            <person name="Da Y."/>
            <person name="Dao M.D."/>
            <person name="Das B."/>
            <person name="Davila M.-L."/>
            <person name="Davy-Carroll L."/>
            <person name="Denson S."/>
            <person name="Dinh H."/>
            <person name="Ebong V.E."/>
            <person name="Edwards J.R."/>
            <person name="Egan A."/>
            <person name="El-Daye J."/>
            <person name="Escobedo L."/>
            <person name="Fernandez S."/>
            <person name="Fernando P.R."/>
            <person name="Flagg N."/>
            <person name="Forbes L.D."/>
            <person name="Fowler R.G."/>
            <person name="Fu Q."/>
            <person name="Gabisi R.A."/>
            <person name="Ganer J."/>
            <person name="Garbino Pronczuk A."/>
            <person name="Garcia R.M."/>
            <person name="Garner T."/>
            <person name="Garrett T.E."/>
            <person name="Gonzalez D.A."/>
            <person name="Hamid H."/>
            <person name="Hawkins E.S."/>
            <person name="Hirani K."/>
            <person name="Hogues M.E."/>
            <person name="Hollins B."/>
            <person name="Hsiao C.-H."/>
            <person name="Jabil R."/>
            <person name="James M.L."/>
            <person name="Jhangiani S.N."/>
            <person name="Johnson B."/>
            <person name="Johnson Q."/>
            <person name="Joshi V."/>
            <person name="Kalu J.B."/>
            <person name="Kam C."/>
            <person name="Kashfia A."/>
            <person name="Keebler J."/>
            <person name="Kisamo H."/>
            <person name="Kovar C.L."/>
            <person name="Lago L.A."/>
            <person name="Lai C.-Y."/>
            <person name="Laidlaw J."/>
            <person name="Lara F."/>
            <person name="Le T.-K."/>
            <person name="Lee S.L."/>
            <person name="Legall F.H."/>
            <person name="Lemon S.J."/>
            <person name="Lewis L.R."/>
            <person name="Li B."/>
            <person name="Liu Y."/>
            <person name="Liu Y.-S."/>
            <person name="Lopez J."/>
            <person name="Lozado R.J."/>
            <person name="Lu J."/>
            <person name="Madu R.C."/>
            <person name="Maheshwari M."/>
            <person name="Maheshwari R."/>
            <person name="Malloy K."/>
            <person name="Martinez E."/>
            <person name="Mathew T."/>
            <person name="Mercado I.C."/>
            <person name="Mercado C."/>
            <person name="Meyer B."/>
            <person name="Montgomery K."/>
            <person name="Morgan M.B."/>
            <person name="Munidasa M."/>
            <person name="Nazareth L.V."/>
            <person name="Nelson J."/>
            <person name="Ng B.M."/>
            <person name="Nguyen N.B."/>
            <person name="Nguyen P.Q."/>
            <person name="Nguyen T."/>
            <person name="Obregon M."/>
            <person name="Okwuonu G.O."/>
            <person name="Onwere C.G."/>
            <person name="Orozco G."/>
            <person name="Parra A."/>
            <person name="Patel S."/>
            <person name="Patil S."/>
            <person name="Perez A."/>
            <person name="Perez Y."/>
            <person name="Pham C."/>
            <person name="Primus E.L."/>
            <person name="Pu L.-L."/>
            <person name="Puazo M."/>
            <person name="Qin X."/>
            <person name="Quiroz J.B."/>
            <person name="Reese J."/>
            <person name="Richards S."/>
            <person name="Rives C.M."/>
            <person name="Robberts R."/>
            <person name="Ruiz S.J."/>
            <person name="Ruiz M.J."/>
            <person name="Santibanez J."/>
            <person name="Schneider B.W."/>
            <person name="Sisson I."/>
            <person name="Smith M."/>
            <person name="Sodergren E."/>
            <person name="Song X.-Z."/>
            <person name="Song B.B."/>
            <person name="Summersgill H."/>
            <person name="Thelus R."/>
            <person name="Thornton R.D."/>
            <person name="Trejos Z.Y."/>
            <person name="Usmani K."/>
            <person name="Vattathil S."/>
            <person name="Villasana D."/>
            <person name="Walker D.L."/>
            <person name="Wang S."/>
            <person name="Wang K."/>
            <person name="White C.S."/>
            <person name="Williams A.C."/>
            <person name="Williamson J."/>
            <person name="Wilson K."/>
            <person name="Woghiren I.O."/>
            <person name="Woodworth J.R."/>
            <person name="Worley K.C."/>
            <person name="Wright R.A."/>
            <person name="Wu W."/>
            <person name="Young L."/>
            <person name="Zhang L."/>
            <person name="Zhang J."/>
            <person name="Zhu Y."/>
            <person name="Muzny D.M."/>
            <person name="Weinstock G."/>
            <person name="Gibbs R.A."/>
        </authorList>
    </citation>
    <scope>NUCLEOTIDE SEQUENCE [LARGE SCALE GENOMIC DNA]</scope>
    <source>
        <strain evidence="3">LSR1</strain>
    </source>
</reference>
<evidence type="ECO:0000256" key="1">
    <source>
        <dbReference type="SAM" id="Phobius"/>
    </source>
</evidence>
<keyword evidence="1" id="KW-0472">Membrane</keyword>
<sequence>MQYPRCLTLKNVCMFSMIVNIKFMVILVLLAYLLLMLWKLNQHNIHFVKMQDLRCLTMKNVCTFLMIGSELYGDSNIPSTSIIDVMETSTGVTTPPKMSNNSNISGPSNVDVIETSILDIQVPVTPKRMMNTTNKSMERK</sequence>
<dbReference type="GeneID" id="100572813"/>
<dbReference type="EnsemblMetazoa" id="XM_029488165.1">
    <property type="protein sequence ID" value="XP_029344025.1"/>
    <property type="gene ID" value="LOC100572813"/>
</dbReference>
<reference evidence="2" key="2">
    <citation type="submission" date="2022-06" db="UniProtKB">
        <authorList>
            <consortium name="EnsemblMetazoa"/>
        </authorList>
    </citation>
    <scope>IDENTIFICATION</scope>
</reference>
<feature type="transmembrane region" description="Helical" evidence="1">
    <location>
        <begin position="12"/>
        <end position="38"/>
    </location>
</feature>
<dbReference type="RefSeq" id="XP_029344026.1">
    <property type="nucleotide sequence ID" value="XM_029488166.1"/>
</dbReference>
<dbReference type="Proteomes" id="UP000007819">
    <property type="component" value="Chromosome A1"/>
</dbReference>